<protein>
    <submittedName>
        <fullName evidence="1">DUF6406 domain-containing protein</fullName>
    </submittedName>
</protein>
<dbReference type="RefSeq" id="WP_131760977.1">
    <property type="nucleotide sequence ID" value="NZ_CAACUY010000139.1"/>
</dbReference>
<evidence type="ECO:0000313" key="2">
    <source>
        <dbReference type="Proteomes" id="UP001597063"/>
    </source>
</evidence>
<dbReference type="Pfam" id="PF19944">
    <property type="entry name" value="DUF6406"/>
    <property type="match status" value="1"/>
</dbReference>
<sequence>MTTRLTEILLRPNRQRNSGIGSFAALHVYAPGGDTVPEVRLMVVTDEERVHVLHPGETFPVGEQTWKLDRIDTVPGSGEPGRDWEVVLTAIA</sequence>
<accession>A0ABW2Y2H4</accession>
<evidence type="ECO:0000313" key="1">
    <source>
        <dbReference type="EMBL" id="MFD0691552.1"/>
    </source>
</evidence>
<proteinExistence type="predicted"/>
<dbReference type="EMBL" id="JBHTGP010000031">
    <property type="protein sequence ID" value="MFD0691552.1"/>
    <property type="molecule type" value="Genomic_DNA"/>
</dbReference>
<dbReference type="InterPro" id="IPR045642">
    <property type="entry name" value="DUF6406"/>
</dbReference>
<organism evidence="1 2">
    <name type="scientific">Actinomadura fibrosa</name>
    <dbReference type="NCBI Taxonomy" id="111802"/>
    <lineage>
        <taxon>Bacteria</taxon>
        <taxon>Bacillati</taxon>
        <taxon>Actinomycetota</taxon>
        <taxon>Actinomycetes</taxon>
        <taxon>Streptosporangiales</taxon>
        <taxon>Thermomonosporaceae</taxon>
        <taxon>Actinomadura</taxon>
    </lineage>
</organism>
<keyword evidence="2" id="KW-1185">Reference proteome</keyword>
<dbReference type="Proteomes" id="UP001597063">
    <property type="component" value="Unassembled WGS sequence"/>
</dbReference>
<name>A0ABW2Y2H4_9ACTN</name>
<reference evidence="2" key="1">
    <citation type="journal article" date="2019" name="Int. J. Syst. Evol. Microbiol.">
        <title>The Global Catalogue of Microorganisms (GCM) 10K type strain sequencing project: providing services to taxonomists for standard genome sequencing and annotation.</title>
        <authorList>
            <consortium name="The Broad Institute Genomics Platform"/>
            <consortium name="The Broad Institute Genome Sequencing Center for Infectious Disease"/>
            <person name="Wu L."/>
            <person name="Ma J."/>
        </authorList>
    </citation>
    <scope>NUCLEOTIDE SEQUENCE [LARGE SCALE GENOMIC DNA]</scope>
    <source>
        <strain evidence="2">JCM 9371</strain>
    </source>
</reference>
<comment type="caution">
    <text evidence="1">The sequence shown here is derived from an EMBL/GenBank/DDBJ whole genome shotgun (WGS) entry which is preliminary data.</text>
</comment>
<gene>
    <name evidence="1" type="ORF">ACFQZM_44170</name>
</gene>